<dbReference type="AlphaFoldDB" id="A0A395HEN4"/>
<protein>
    <submittedName>
        <fullName evidence="1">Uncharacterized protein</fullName>
    </submittedName>
</protein>
<evidence type="ECO:0000313" key="2">
    <source>
        <dbReference type="Proteomes" id="UP000249402"/>
    </source>
</evidence>
<evidence type="ECO:0000313" key="1">
    <source>
        <dbReference type="EMBL" id="RAL05458.1"/>
    </source>
</evidence>
<organism evidence="1 2">
    <name type="scientific">Aspergillus ibericus CBS 121593</name>
    <dbReference type="NCBI Taxonomy" id="1448316"/>
    <lineage>
        <taxon>Eukaryota</taxon>
        <taxon>Fungi</taxon>
        <taxon>Dikarya</taxon>
        <taxon>Ascomycota</taxon>
        <taxon>Pezizomycotina</taxon>
        <taxon>Eurotiomycetes</taxon>
        <taxon>Eurotiomycetidae</taxon>
        <taxon>Eurotiales</taxon>
        <taxon>Aspergillaceae</taxon>
        <taxon>Aspergillus</taxon>
        <taxon>Aspergillus subgen. Circumdati</taxon>
    </lineage>
</organism>
<accession>A0A395HEN4</accession>
<sequence length="151" mass="17563">MWWQFISCNADQMCNVNWLEWYELGASCERLLAGSRWLPLRRKSTSIQCRETVAKSLWYYSHFQSWLLQSKQGSLAESLIGLDHLKQKENPRKTAAERAIFTSTSCSVSATDLQMDSRGKIRGKRQDYSRIWHRRNTSNCSGIVYIVSVAY</sequence>
<dbReference type="GeneID" id="37218512"/>
<gene>
    <name evidence="1" type="ORF">BO80DRAFT_137215</name>
</gene>
<name>A0A395HEN4_9EURO</name>
<dbReference type="RefSeq" id="XP_025579785.1">
    <property type="nucleotide sequence ID" value="XM_025713647.1"/>
</dbReference>
<proteinExistence type="predicted"/>
<reference evidence="1 2" key="1">
    <citation type="submission" date="2018-02" db="EMBL/GenBank/DDBJ databases">
        <title>The genomes of Aspergillus section Nigri reveals drivers in fungal speciation.</title>
        <authorList>
            <consortium name="DOE Joint Genome Institute"/>
            <person name="Vesth T.C."/>
            <person name="Nybo J."/>
            <person name="Theobald S."/>
            <person name="Brandl J."/>
            <person name="Frisvad J.C."/>
            <person name="Nielsen K.F."/>
            <person name="Lyhne E.K."/>
            <person name="Kogle M.E."/>
            <person name="Kuo A."/>
            <person name="Riley R."/>
            <person name="Clum A."/>
            <person name="Nolan M."/>
            <person name="Lipzen A."/>
            <person name="Salamov A."/>
            <person name="Henrissat B."/>
            <person name="Wiebenga A."/>
            <person name="De vries R.P."/>
            <person name="Grigoriev I.V."/>
            <person name="Mortensen U.H."/>
            <person name="Andersen M.R."/>
            <person name="Baker S.E."/>
        </authorList>
    </citation>
    <scope>NUCLEOTIDE SEQUENCE [LARGE SCALE GENOMIC DNA]</scope>
    <source>
        <strain evidence="1 2">CBS 121593</strain>
    </source>
</reference>
<dbReference type="VEuPathDB" id="FungiDB:BO80DRAFT_137215"/>
<dbReference type="EMBL" id="KZ824421">
    <property type="protein sequence ID" value="RAL05458.1"/>
    <property type="molecule type" value="Genomic_DNA"/>
</dbReference>
<keyword evidence="2" id="KW-1185">Reference proteome</keyword>
<dbReference type="Proteomes" id="UP000249402">
    <property type="component" value="Unassembled WGS sequence"/>
</dbReference>